<keyword evidence="1" id="KW-0472">Membrane</keyword>
<keyword evidence="1" id="KW-1133">Transmembrane helix</keyword>
<reference evidence="2 3" key="1">
    <citation type="journal article" date="2016" name="Antonie Van Leeuwenhoek">
        <title>Lysinibacillus endophyticus sp. nov., an indole-3-acetic acid producing endophytic bacterium isolated from corn root (Zea mays cv. Xinken-5).</title>
        <authorList>
            <person name="Yu J."/>
            <person name="Guan X."/>
            <person name="Liu C."/>
            <person name="Xiang W."/>
            <person name="Yu Z."/>
            <person name="Liu X."/>
            <person name="Wang G."/>
        </authorList>
    </citation>
    <scope>NUCLEOTIDE SEQUENCE [LARGE SCALE GENOMIC DNA]</scope>
    <source>
        <strain evidence="2 3">DSM 100506</strain>
    </source>
</reference>
<name>A0A494YY84_9BACL</name>
<organism evidence="2 3">
    <name type="scientific">Ureibacillus endophyticus</name>
    <dbReference type="NCBI Taxonomy" id="1978490"/>
    <lineage>
        <taxon>Bacteria</taxon>
        <taxon>Bacillati</taxon>
        <taxon>Bacillota</taxon>
        <taxon>Bacilli</taxon>
        <taxon>Bacillales</taxon>
        <taxon>Caryophanaceae</taxon>
        <taxon>Ureibacillus</taxon>
    </lineage>
</organism>
<dbReference type="AlphaFoldDB" id="A0A494YY84"/>
<dbReference type="EMBL" id="RBZN01000033">
    <property type="protein sequence ID" value="RKQ15167.1"/>
    <property type="molecule type" value="Genomic_DNA"/>
</dbReference>
<sequence>MTTNVTERMELQSSPEVIDESNAKIGKLELTGYGIGTIGYVMGFNIVLGFLTYYYTDIIGLSAAFIGTVMLVGRI</sequence>
<proteinExistence type="predicted"/>
<keyword evidence="1" id="KW-0812">Transmembrane</keyword>
<evidence type="ECO:0000313" key="3">
    <source>
        <dbReference type="Proteomes" id="UP000272238"/>
    </source>
</evidence>
<feature type="transmembrane region" description="Helical" evidence="1">
    <location>
        <begin position="54"/>
        <end position="73"/>
    </location>
</feature>
<keyword evidence="3" id="KW-1185">Reference proteome</keyword>
<dbReference type="Proteomes" id="UP000272238">
    <property type="component" value="Unassembled WGS sequence"/>
</dbReference>
<protein>
    <recommendedName>
        <fullName evidence="4">MFS transporter</fullName>
    </recommendedName>
</protein>
<evidence type="ECO:0000313" key="2">
    <source>
        <dbReference type="EMBL" id="RKQ15167.1"/>
    </source>
</evidence>
<comment type="caution">
    <text evidence="2">The sequence shown here is derived from an EMBL/GenBank/DDBJ whole genome shotgun (WGS) entry which is preliminary data.</text>
</comment>
<dbReference type="OrthoDB" id="9764596at2"/>
<feature type="transmembrane region" description="Helical" evidence="1">
    <location>
        <begin position="30"/>
        <end position="48"/>
    </location>
</feature>
<dbReference type="RefSeq" id="WP_121215143.1">
    <property type="nucleotide sequence ID" value="NZ_RBZN01000033.1"/>
</dbReference>
<evidence type="ECO:0000256" key="1">
    <source>
        <dbReference type="SAM" id="Phobius"/>
    </source>
</evidence>
<gene>
    <name evidence="2" type="ORF">D8M03_12505</name>
</gene>
<evidence type="ECO:0008006" key="4">
    <source>
        <dbReference type="Google" id="ProtNLM"/>
    </source>
</evidence>
<accession>A0A494YY84</accession>